<reference evidence="8" key="2">
    <citation type="submission" date="2020-09" db="EMBL/GenBank/DDBJ databases">
        <authorList>
            <person name="Yu Y."/>
        </authorList>
    </citation>
    <scope>NUCLEOTIDE SEQUENCE</scope>
    <source>
        <strain evidence="8">KCTC 49039</strain>
    </source>
</reference>
<feature type="domain" description="Helicase C-terminal" evidence="7">
    <location>
        <begin position="238"/>
        <end position="445"/>
    </location>
</feature>
<keyword evidence="4" id="KW-0067">ATP-binding</keyword>
<evidence type="ECO:0000256" key="4">
    <source>
        <dbReference type="ARBA" id="ARBA00022840"/>
    </source>
</evidence>
<dbReference type="SMART" id="SM00490">
    <property type="entry name" value="HELICc"/>
    <property type="match status" value="1"/>
</dbReference>
<dbReference type="Pfam" id="PF00270">
    <property type="entry name" value="DEAD"/>
    <property type="match status" value="1"/>
</dbReference>
<reference evidence="8" key="1">
    <citation type="journal article" date="2018" name="Curr. Microbiol.">
        <title>Cellulosimicrobium arenosum sp. nov., Isolated from Marine Sediment Sand.</title>
        <authorList>
            <person name="Oh M."/>
            <person name="Kim J.H."/>
            <person name="Yoon J.H."/>
            <person name="Schumann P."/>
            <person name="Kim W."/>
        </authorList>
    </citation>
    <scope>NUCLEOTIDE SEQUENCE</scope>
    <source>
        <strain evidence="8">KCTC 49039</strain>
    </source>
</reference>
<feature type="domain" description="Helicase ATP-binding" evidence="6">
    <location>
        <begin position="51"/>
        <end position="218"/>
    </location>
</feature>
<dbReference type="AlphaFoldDB" id="A0A927J242"/>
<dbReference type="PROSITE" id="PS51192">
    <property type="entry name" value="HELICASE_ATP_BIND_1"/>
    <property type="match status" value="1"/>
</dbReference>
<comment type="caution">
    <text evidence="8">The sequence shown here is derived from an EMBL/GenBank/DDBJ whole genome shotgun (WGS) entry which is preliminary data.</text>
</comment>
<evidence type="ECO:0000313" key="9">
    <source>
        <dbReference type="Proteomes" id="UP000610846"/>
    </source>
</evidence>
<dbReference type="Pfam" id="PF12029">
    <property type="entry name" value="DUF3516"/>
    <property type="match status" value="1"/>
</dbReference>
<evidence type="ECO:0000256" key="1">
    <source>
        <dbReference type="ARBA" id="ARBA00022741"/>
    </source>
</evidence>
<keyword evidence="3" id="KW-0347">Helicase</keyword>
<feature type="region of interest" description="Disordered" evidence="5">
    <location>
        <begin position="737"/>
        <end position="773"/>
    </location>
</feature>
<name>A0A927J242_9MICO</name>
<dbReference type="Pfam" id="PF00271">
    <property type="entry name" value="Helicase_C"/>
    <property type="match status" value="1"/>
</dbReference>
<dbReference type="InterPro" id="IPR027417">
    <property type="entry name" value="P-loop_NTPase"/>
</dbReference>
<dbReference type="InterPro" id="IPR021904">
    <property type="entry name" value="DUF3516"/>
</dbReference>
<dbReference type="GO" id="GO:0016787">
    <property type="term" value="F:hydrolase activity"/>
    <property type="evidence" value="ECO:0007669"/>
    <property type="project" value="UniProtKB-KW"/>
</dbReference>
<gene>
    <name evidence="8" type="ORF">IF651_15345</name>
</gene>
<dbReference type="Gene3D" id="3.40.50.300">
    <property type="entry name" value="P-loop containing nucleotide triphosphate hydrolases"/>
    <property type="match status" value="2"/>
</dbReference>
<evidence type="ECO:0000256" key="3">
    <source>
        <dbReference type="ARBA" id="ARBA00022806"/>
    </source>
</evidence>
<evidence type="ECO:0000313" key="8">
    <source>
        <dbReference type="EMBL" id="MBD8080427.1"/>
    </source>
</evidence>
<keyword evidence="9" id="KW-1185">Reference proteome</keyword>
<dbReference type="RefSeq" id="WP_191830005.1">
    <property type="nucleotide sequence ID" value="NZ_JACYHB010000015.1"/>
</dbReference>
<evidence type="ECO:0000259" key="6">
    <source>
        <dbReference type="PROSITE" id="PS51192"/>
    </source>
</evidence>
<dbReference type="PROSITE" id="PS51194">
    <property type="entry name" value="HELICASE_CTER"/>
    <property type="match status" value="1"/>
</dbReference>
<dbReference type="InterPro" id="IPR011545">
    <property type="entry name" value="DEAD/DEAH_box_helicase_dom"/>
</dbReference>
<evidence type="ECO:0000256" key="5">
    <source>
        <dbReference type="SAM" id="MobiDB-lite"/>
    </source>
</evidence>
<dbReference type="GO" id="GO:0005524">
    <property type="term" value="F:ATP binding"/>
    <property type="evidence" value="ECO:0007669"/>
    <property type="project" value="UniProtKB-KW"/>
</dbReference>
<dbReference type="PANTHER" id="PTHR12131">
    <property type="entry name" value="ATP-DEPENDENT RNA AND DNA HELICASE"/>
    <property type="match status" value="1"/>
</dbReference>
<dbReference type="InterPro" id="IPR050699">
    <property type="entry name" value="RNA-DNA_Helicase"/>
</dbReference>
<dbReference type="Proteomes" id="UP000610846">
    <property type="component" value="Unassembled WGS sequence"/>
</dbReference>
<dbReference type="InterPro" id="IPR001650">
    <property type="entry name" value="Helicase_C-like"/>
</dbReference>
<dbReference type="SMART" id="SM00487">
    <property type="entry name" value="DEXDc"/>
    <property type="match status" value="1"/>
</dbReference>
<dbReference type="PANTHER" id="PTHR12131:SF1">
    <property type="entry name" value="ATP-DEPENDENT RNA HELICASE SUPV3L1, MITOCHONDRIAL-RELATED"/>
    <property type="match status" value="1"/>
</dbReference>
<dbReference type="EMBL" id="JACYHB010000015">
    <property type="protein sequence ID" value="MBD8080427.1"/>
    <property type="molecule type" value="Genomic_DNA"/>
</dbReference>
<proteinExistence type="predicted"/>
<keyword evidence="2" id="KW-0378">Hydrolase</keyword>
<evidence type="ECO:0000256" key="2">
    <source>
        <dbReference type="ARBA" id="ARBA00022801"/>
    </source>
</evidence>
<evidence type="ECO:0000259" key="7">
    <source>
        <dbReference type="PROSITE" id="PS51194"/>
    </source>
</evidence>
<dbReference type="GO" id="GO:0003676">
    <property type="term" value="F:nucleic acid binding"/>
    <property type="evidence" value="ECO:0007669"/>
    <property type="project" value="InterPro"/>
</dbReference>
<dbReference type="GO" id="GO:0004386">
    <property type="term" value="F:helicase activity"/>
    <property type="evidence" value="ECO:0007669"/>
    <property type="project" value="UniProtKB-KW"/>
</dbReference>
<dbReference type="InterPro" id="IPR014001">
    <property type="entry name" value="Helicase_ATP-bd"/>
</dbReference>
<feature type="region of interest" description="Disordered" evidence="5">
    <location>
        <begin position="1"/>
        <end position="24"/>
    </location>
</feature>
<organism evidence="8 9">
    <name type="scientific">Cellulosimicrobium arenosum</name>
    <dbReference type="NCBI Taxonomy" id="2708133"/>
    <lineage>
        <taxon>Bacteria</taxon>
        <taxon>Bacillati</taxon>
        <taxon>Actinomycetota</taxon>
        <taxon>Actinomycetes</taxon>
        <taxon>Micrococcales</taxon>
        <taxon>Promicromonosporaceae</taxon>
        <taxon>Cellulosimicrobium</taxon>
    </lineage>
</organism>
<accession>A0A927J242</accession>
<sequence>MTTTTGRTASLLAHVPAPTGRTPDPDALYEGFTTWVGEQGLELYPHQSEALIELVTGSHVILATPTGSGKSLVAMGAQFAALAAHRSGRGGRTFYTAPLKALVSEKFFALVAAFGSTNVGMMTGDSAVNADAPIICCTAEILANLALRRGDRASGSADDAISQVVMDEFHFYADPQRGWAWQVPLLELTDTQFLLMSATLGDTTRFVDELTERTGRAVAEVSTAERPVPLHFSYVVEPLTEVIEELVTTYRAPVYVVHFTQKDAVERAQSLLSTKLSSRAEKDAIATELGDFRFGTGFGKTLSKFLRAGVGVHHAGMLPKYRRLVERLTQRGLLKVVCGTDTLGVGINVPIRTVLLTSLVKFDGERMRHLTAREFHQIAGRAGRAGYDTLGEVLVMAPEHVVENRKMLAKAGDDPKKLKKIVRKKAPQGSVNWTDATFERLRDADPEPLSSHFRVTHAMVLNVLARSERHGHGHSTDPDAGQRDPVTAMRHLLLANHDTESQRREHVRQTFRIYRSLRVAGIVERVRVPDPSTPAGYRPSVRLTVDVPREFALNQPLSPFALAALDLLDVEGPGHALDVVSVIEATLDDPRQVLYAQQNTAKGTAVAAMKAEGYEYEERMALLEEITWPKPLEDLLTPAFATYKQSNPWVADAELSPKSVVRDMVERAMTFAEFVSVYGLERTEGVVLRYLADAYRALRQVVPDEHRTEDVHEIVEWLGELVRGTDSSLLDEWERMSRPVDDDVSGTGSTQSGDGPLAGTGEDAPARPVTGNPRAFRRLVRNAMFRRVELAAREDYHGLAALGGGWDADAWGDALDPLFETQGDDAIGIGPSARATGLFQVTEPGAELPAGHEGPTTAHVPGGVVPPGTWLVRQVLDDPAGDHDWALTTTIDLRASDEAGAPVITVLAVGPL</sequence>
<protein>
    <submittedName>
        <fullName evidence="8">DUF3516 domain-containing protein</fullName>
    </submittedName>
</protein>
<dbReference type="CDD" id="cd17921">
    <property type="entry name" value="DEXHc_Ski2"/>
    <property type="match status" value="1"/>
</dbReference>
<dbReference type="SUPFAM" id="SSF52540">
    <property type="entry name" value="P-loop containing nucleoside triphosphate hydrolases"/>
    <property type="match status" value="1"/>
</dbReference>
<keyword evidence="1" id="KW-0547">Nucleotide-binding</keyword>